<keyword evidence="4" id="KW-1185">Reference proteome</keyword>
<dbReference type="Gene3D" id="3.90.10.10">
    <property type="entry name" value="Cytochrome C3"/>
    <property type="match status" value="1"/>
</dbReference>
<dbReference type="AlphaFoldDB" id="A0A5B9Q235"/>
<reference evidence="3 4" key="1">
    <citation type="submission" date="2019-08" db="EMBL/GenBank/DDBJ databases">
        <title>Deep-cultivation of Planctomycetes and their phenomic and genomic characterization uncovers novel biology.</title>
        <authorList>
            <person name="Wiegand S."/>
            <person name="Jogler M."/>
            <person name="Boedeker C."/>
            <person name="Pinto D."/>
            <person name="Vollmers J."/>
            <person name="Rivas-Marin E."/>
            <person name="Kohn T."/>
            <person name="Peeters S.H."/>
            <person name="Heuer A."/>
            <person name="Rast P."/>
            <person name="Oberbeckmann S."/>
            <person name="Bunk B."/>
            <person name="Jeske O."/>
            <person name="Meyerdierks A."/>
            <person name="Storesund J.E."/>
            <person name="Kallscheuer N."/>
            <person name="Luecker S."/>
            <person name="Lage O.M."/>
            <person name="Pohl T."/>
            <person name="Merkel B.J."/>
            <person name="Hornburger P."/>
            <person name="Mueller R.-W."/>
            <person name="Bruemmer F."/>
            <person name="Labrenz M."/>
            <person name="Spormann A.M."/>
            <person name="Op den Camp H."/>
            <person name="Overmann J."/>
            <person name="Amann R."/>
            <person name="Jetten M.S.M."/>
            <person name="Mascher T."/>
            <person name="Medema M.H."/>
            <person name="Devos D.P."/>
            <person name="Kaster A.-K."/>
            <person name="Ovreas L."/>
            <person name="Rohde M."/>
            <person name="Galperin M.Y."/>
            <person name="Jogler C."/>
        </authorList>
    </citation>
    <scope>NUCLEOTIDE SEQUENCE [LARGE SCALE GENOMIC DNA]</scope>
    <source>
        <strain evidence="3 4">Pr1d</strain>
    </source>
</reference>
<dbReference type="RefSeq" id="WP_148071905.1">
    <property type="nucleotide sequence ID" value="NZ_CP042913.1"/>
</dbReference>
<keyword evidence="2" id="KW-1133">Transmembrane helix</keyword>
<feature type="transmembrane region" description="Helical" evidence="2">
    <location>
        <begin position="97"/>
        <end position="114"/>
    </location>
</feature>
<organism evidence="3 4">
    <name type="scientific">Bythopirellula goksoeyrii</name>
    <dbReference type="NCBI Taxonomy" id="1400387"/>
    <lineage>
        <taxon>Bacteria</taxon>
        <taxon>Pseudomonadati</taxon>
        <taxon>Planctomycetota</taxon>
        <taxon>Planctomycetia</taxon>
        <taxon>Pirellulales</taxon>
        <taxon>Lacipirellulaceae</taxon>
        <taxon>Bythopirellula</taxon>
    </lineage>
</organism>
<protein>
    <submittedName>
        <fullName evidence="3">Doubled CXXCH motif (Paired_CXXCH_1)</fullName>
    </submittedName>
</protein>
<dbReference type="PANTHER" id="PTHR35038">
    <property type="entry name" value="DISSIMILATORY SULFITE REDUCTASE SIRA"/>
    <property type="match status" value="1"/>
</dbReference>
<dbReference type="OrthoDB" id="9814800at2"/>
<name>A0A5B9Q235_9BACT</name>
<proteinExistence type="predicted"/>
<evidence type="ECO:0000256" key="2">
    <source>
        <dbReference type="SAM" id="Phobius"/>
    </source>
</evidence>
<evidence type="ECO:0000313" key="4">
    <source>
        <dbReference type="Proteomes" id="UP000323917"/>
    </source>
</evidence>
<gene>
    <name evidence="3" type="ORF">Pr1d_03580</name>
</gene>
<evidence type="ECO:0000256" key="1">
    <source>
        <dbReference type="ARBA" id="ARBA00022729"/>
    </source>
</evidence>
<accession>A0A5B9Q235</accession>
<keyword evidence="1" id="KW-0732">Signal</keyword>
<dbReference type="Proteomes" id="UP000323917">
    <property type="component" value="Chromosome"/>
</dbReference>
<dbReference type="InterPro" id="IPR036280">
    <property type="entry name" value="Multihaem_cyt_sf"/>
</dbReference>
<evidence type="ECO:0000313" key="3">
    <source>
        <dbReference type="EMBL" id="QEG33097.1"/>
    </source>
</evidence>
<keyword evidence="2" id="KW-0472">Membrane</keyword>
<dbReference type="SUPFAM" id="SSF48695">
    <property type="entry name" value="Multiheme cytochromes"/>
    <property type="match status" value="2"/>
</dbReference>
<dbReference type="KEGG" id="bgok:Pr1d_03580"/>
<dbReference type="PANTHER" id="PTHR35038:SF10">
    <property type="entry name" value="HIGH-MOLECULAR-WEIGHT CYTOCHROME C"/>
    <property type="match status" value="1"/>
</dbReference>
<dbReference type="EMBL" id="CP042913">
    <property type="protein sequence ID" value="QEG33097.1"/>
    <property type="molecule type" value="Genomic_DNA"/>
</dbReference>
<keyword evidence="2" id="KW-0812">Transmembrane</keyword>
<dbReference type="InterPro" id="IPR051829">
    <property type="entry name" value="Multiheme_Cytochr_ET"/>
</dbReference>
<sequence length="668" mass="72979">MREPLTLEQGDNYERPNQKWVCGLAEVGPSCPLGPGGNGHCPQSAACHPLRDGDRWHCNRSPLRGGECERGPTPEGGCCLRYECHPVRSLRAKRGRFVVGCLVATFGALFLLLSSNKRNEMIAPGKLSVHHAQLLERGEDKTNRCASCHAAGNQTMSEWLAHIADPALATPTQSMLCMECHKNDFPLEAALWAHNIDPLILLAQSESEPDHHDPGLPPTANKGSFETNFTRCRDPTTAIACSTCHQEHLGPQHNLTAISDRSCQACHRNQFHSFATDHPEFHNWPEHRRTRIAFDHALHEAKHFPAEKHSFSCSDCHRQDPSGGFQETLDYESTCSKCHDSKIQASWATGVPAISLPMIDVDSLEAAEHDIGPWPENAMGDFDGALPLFTKLLLLVDAQAAEAIDTLGADFDFYDIDPNDPVQLTAAANLIDATKQLIADLQTKGQAAIGTRLERLLGRSVTPTELAAATAHLSPASIAVVAEDWLGGENGDSSEGNNPERVTAGGWYTDPITLSLRYRPTGHADAFLTAWIDILAEASGGEHNTAANKLLDQAMKPTAVGMCGSCHSIDRSDSGQLKVNWFAKQSNEHGTPFTVFSHAPHVMQAELADCTACHRMNASAKVMDTYTQTDPDKFTPEFHELTRQDCAECHTPNAAGDSCTQCHRYHVR</sequence>